<evidence type="ECO:0000313" key="2">
    <source>
        <dbReference type="EMBL" id="MDA0642439.1"/>
    </source>
</evidence>
<evidence type="ECO:0000256" key="1">
    <source>
        <dbReference type="SAM" id="SignalP"/>
    </source>
</evidence>
<comment type="caution">
    <text evidence="2">The sequence shown here is derived from an EMBL/GenBank/DDBJ whole genome shotgun (WGS) entry which is preliminary data.</text>
</comment>
<keyword evidence="3" id="KW-1185">Reference proteome</keyword>
<organism evidence="2 3">
    <name type="scientific">Nonomuraea ferruginea</name>
    <dbReference type="NCBI Taxonomy" id="46174"/>
    <lineage>
        <taxon>Bacteria</taxon>
        <taxon>Bacillati</taxon>
        <taxon>Actinomycetota</taxon>
        <taxon>Actinomycetes</taxon>
        <taxon>Streptosporangiales</taxon>
        <taxon>Streptosporangiaceae</taxon>
        <taxon>Nonomuraea</taxon>
    </lineage>
</organism>
<dbReference type="RefSeq" id="WP_271276973.1">
    <property type="nucleotide sequence ID" value="NZ_BAABFD010000007.1"/>
</dbReference>
<gene>
    <name evidence="2" type="ORF">OUY24_17525</name>
</gene>
<dbReference type="InterPro" id="IPR011024">
    <property type="entry name" value="G_crystallin-like"/>
</dbReference>
<dbReference type="Proteomes" id="UP001212498">
    <property type="component" value="Unassembled WGS sequence"/>
</dbReference>
<proteinExistence type="predicted"/>
<dbReference type="SUPFAM" id="SSF49695">
    <property type="entry name" value="gamma-Crystallin-like"/>
    <property type="match status" value="1"/>
</dbReference>
<dbReference type="Pfam" id="PF03995">
    <property type="entry name" value="Inhibitor_I36"/>
    <property type="match status" value="1"/>
</dbReference>
<name>A0ABT4SZI5_9ACTN</name>
<keyword evidence="1" id="KW-0732">Signal</keyword>
<dbReference type="Gene3D" id="2.60.20.10">
    <property type="entry name" value="Crystallins"/>
    <property type="match status" value="1"/>
</dbReference>
<feature type="chain" id="PRO_5045922698" evidence="1">
    <location>
        <begin position="29"/>
        <end position="125"/>
    </location>
</feature>
<feature type="signal peptide" evidence="1">
    <location>
        <begin position="1"/>
        <end position="28"/>
    </location>
</feature>
<reference evidence="2 3" key="1">
    <citation type="submission" date="2022-11" db="EMBL/GenBank/DDBJ databases">
        <title>Nonomuraea corallina sp. nov., a new species of the genus Nonomuraea isolated from sea side sediment in Thai sea.</title>
        <authorList>
            <person name="Ngamcharungchit C."/>
            <person name="Matsumoto A."/>
            <person name="Suriyachadkun C."/>
            <person name="Panbangred W."/>
            <person name="Inahashi Y."/>
            <person name="Intra B."/>
        </authorList>
    </citation>
    <scope>NUCLEOTIDE SEQUENCE [LARGE SCALE GENOMIC DNA]</scope>
    <source>
        <strain evidence="2 3">DSM 43553</strain>
    </source>
</reference>
<accession>A0ABT4SZI5</accession>
<sequence length="125" mass="13487">MKRVTRSVAALAMLGAAAMVTTATPAAAAACTDAVCVYEGRGGTGTVAGFTTADNNFSNNKFLNGTNVNDRISSISVATNRNAAMFYTDSYWRGHAHRIENFGHSRPHDAVWDNQYSSFRYVVID</sequence>
<dbReference type="EMBL" id="JAPNUD010000042">
    <property type="protein sequence ID" value="MDA0642439.1"/>
    <property type="molecule type" value="Genomic_DNA"/>
</dbReference>
<protein>
    <submittedName>
        <fullName evidence="2">Peptidase inhibitor family I36 protein</fullName>
    </submittedName>
</protein>
<dbReference type="PROSITE" id="PS51257">
    <property type="entry name" value="PROKAR_LIPOPROTEIN"/>
    <property type="match status" value="1"/>
</dbReference>
<evidence type="ECO:0000313" key="3">
    <source>
        <dbReference type="Proteomes" id="UP001212498"/>
    </source>
</evidence>